<evidence type="ECO:0000256" key="4">
    <source>
        <dbReference type="ARBA" id="ARBA00023136"/>
    </source>
</evidence>
<gene>
    <name evidence="7" type="ORF">G443_004046</name>
</gene>
<feature type="transmembrane region" description="Helical" evidence="5">
    <location>
        <begin position="318"/>
        <end position="339"/>
    </location>
</feature>
<dbReference type="SUPFAM" id="SSF103473">
    <property type="entry name" value="MFS general substrate transporter"/>
    <property type="match status" value="1"/>
</dbReference>
<feature type="transmembrane region" description="Helical" evidence="5">
    <location>
        <begin position="282"/>
        <end position="306"/>
    </location>
</feature>
<dbReference type="InterPro" id="IPR011701">
    <property type="entry name" value="MFS"/>
</dbReference>
<feature type="transmembrane region" description="Helical" evidence="5">
    <location>
        <begin position="345"/>
        <end position="364"/>
    </location>
</feature>
<feature type="transmembrane region" description="Helical" evidence="5">
    <location>
        <begin position="200"/>
        <end position="221"/>
    </location>
</feature>
<protein>
    <submittedName>
        <fullName evidence="7">Arabinose efflux permease, MFS family</fullName>
    </submittedName>
</protein>
<feature type="transmembrane region" description="Helical" evidence="5">
    <location>
        <begin position="125"/>
        <end position="144"/>
    </location>
</feature>
<evidence type="ECO:0000256" key="2">
    <source>
        <dbReference type="ARBA" id="ARBA00022692"/>
    </source>
</evidence>
<dbReference type="Pfam" id="PF07690">
    <property type="entry name" value="MFS_1"/>
    <property type="match status" value="1"/>
</dbReference>
<evidence type="ECO:0000256" key="3">
    <source>
        <dbReference type="ARBA" id="ARBA00022989"/>
    </source>
</evidence>
<dbReference type="Proteomes" id="UP000791080">
    <property type="component" value="Unassembled WGS sequence"/>
</dbReference>
<feature type="transmembrane region" description="Helical" evidence="5">
    <location>
        <begin position="156"/>
        <end position="179"/>
    </location>
</feature>
<evidence type="ECO:0000313" key="7">
    <source>
        <dbReference type="EMBL" id="MCP2333776.1"/>
    </source>
</evidence>
<feature type="transmembrane region" description="Helical" evidence="5">
    <location>
        <begin position="66"/>
        <end position="83"/>
    </location>
</feature>
<evidence type="ECO:0000313" key="8">
    <source>
        <dbReference type="Proteomes" id="UP000791080"/>
    </source>
</evidence>
<proteinExistence type="predicted"/>
<feature type="transmembrane region" description="Helical" evidence="5">
    <location>
        <begin position="89"/>
        <end position="113"/>
    </location>
</feature>
<comment type="caution">
    <text evidence="7">The sequence shown here is derived from an EMBL/GenBank/DDBJ whole genome shotgun (WGS) entry which is preliminary data.</text>
</comment>
<feature type="transmembrane region" description="Helical" evidence="5">
    <location>
        <begin position="259"/>
        <end position="276"/>
    </location>
</feature>
<sequence length="370" mass="37513">MMLLLATTFGVFSSFYLLLSVVPQFAAANGAAEALAGATTGVYMFATVGLQVFMPRLLVRFGYRTLLLSGAVLLGAPALLLIASSRIDVVLAVSAVRGLGFGIVTVACAALVAELVPPRLRGKGSGLYGGAVGLAGLGALPLGVWMAEHLGYETVFLTAGLVPLVSLFAAIGLAAPRPVRGQEAGGLLRAFRTGALRRPFLVLTMTAVASGTVVTFLPLAVTGAGAALVPAALLAQQAFATGGRWAAGLLGDRFGNGRLLVPAVVSAGAGVGAVVLGDQPVVLLTGMVLFGLGFGVVQNATLVIMFQRVERRNYGLASTQWNIGFDAGTGLGAVAIGLVVQQAGYGAGFMVVALLVLAVLPAAWPDRAAR</sequence>
<reference evidence="7 8" key="1">
    <citation type="submission" date="2022-06" db="EMBL/GenBank/DDBJ databases">
        <title>Genomic Encyclopedia of Type Strains, Phase I: the one thousand microbial genomes (KMG-I) project.</title>
        <authorList>
            <person name="Kyrpides N."/>
        </authorList>
    </citation>
    <scope>NUCLEOTIDE SEQUENCE [LARGE SCALE GENOMIC DNA]</scope>
    <source>
        <strain evidence="7 8">DSM 43889</strain>
    </source>
</reference>
<evidence type="ECO:0000256" key="5">
    <source>
        <dbReference type="SAM" id="Phobius"/>
    </source>
</evidence>
<dbReference type="EMBL" id="AUBJ02000001">
    <property type="protein sequence ID" value="MCP2333776.1"/>
    <property type="molecule type" value="Genomic_DNA"/>
</dbReference>
<accession>A0ABT1JQ16</accession>
<organism evidence="7 8">
    <name type="scientific">Actinoalloteichus caeruleus DSM 43889</name>
    <dbReference type="NCBI Taxonomy" id="1120930"/>
    <lineage>
        <taxon>Bacteria</taxon>
        <taxon>Bacillati</taxon>
        <taxon>Actinomycetota</taxon>
        <taxon>Actinomycetes</taxon>
        <taxon>Pseudonocardiales</taxon>
        <taxon>Pseudonocardiaceae</taxon>
        <taxon>Actinoalloteichus</taxon>
        <taxon>Actinoalloteichus cyanogriseus</taxon>
    </lineage>
</organism>
<dbReference type="InterPro" id="IPR020846">
    <property type="entry name" value="MFS_dom"/>
</dbReference>
<dbReference type="InterPro" id="IPR036259">
    <property type="entry name" value="MFS_trans_sf"/>
</dbReference>
<dbReference type="InterPro" id="IPR052714">
    <property type="entry name" value="MFS_Exporter"/>
</dbReference>
<keyword evidence="2 5" id="KW-0812">Transmembrane</keyword>
<dbReference type="Gene3D" id="1.20.1250.20">
    <property type="entry name" value="MFS general substrate transporter like domains"/>
    <property type="match status" value="1"/>
</dbReference>
<dbReference type="PROSITE" id="PS50850">
    <property type="entry name" value="MFS"/>
    <property type="match status" value="1"/>
</dbReference>
<name>A0ABT1JQ16_ACTCY</name>
<feature type="transmembrane region" description="Helical" evidence="5">
    <location>
        <begin position="40"/>
        <end position="59"/>
    </location>
</feature>
<evidence type="ECO:0000256" key="1">
    <source>
        <dbReference type="ARBA" id="ARBA00004651"/>
    </source>
</evidence>
<keyword evidence="4 5" id="KW-0472">Membrane</keyword>
<dbReference type="PANTHER" id="PTHR23531">
    <property type="entry name" value="QUINOLENE RESISTANCE PROTEIN NORA"/>
    <property type="match status" value="1"/>
</dbReference>
<comment type="subcellular location">
    <subcellularLocation>
        <location evidence="1">Cell membrane</location>
        <topology evidence="1">Multi-pass membrane protein</topology>
    </subcellularLocation>
</comment>
<evidence type="ECO:0000259" key="6">
    <source>
        <dbReference type="PROSITE" id="PS50850"/>
    </source>
</evidence>
<keyword evidence="8" id="KW-1185">Reference proteome</keyword>
<dbReference type="PANTHER" id="PTHR23531:SF1">
    <property type="entry name" value="QUINOLENE RESISTANCE PROTEIN NORA"/>
    <property type="match status" value="1"/>
</dbReference>
<feature type="transmembrane region" description="Helical" evidence="5">
    <location>
        <begin position="227"/>
        <end position="247"/>
    </location>
</feature>
<keyword evidence="3 5" id="KW-1133">Transmembrane helix</keyword>
<feature type="domain" description="Major facilitator superfamily (MFS) profile" evidence="6">
    <location>
        <begin position="1"/>
        <end position="370"/>
    </location>
</feature>